<gene>
    <name evidence="1" type="ORF">AVEN_146589_1</name>
</gene>
<proteinExistence type="predicted"/>
<dbReference type="Proteomes" id="UP000499080">
    <property type="component" value="Unassembled WGS sequence"/>
</dbReference>
<evidence type="ECO:0000313" key="1">
    <source>
        <dbReference type="EMBL" id="GBM50346.1"/>
    </source>
</evidence>
<keyword evidence="2" id="KW-1185">Reference proteome</keyword>
<dbReference type="EMBL" id="BGPR01098772">
    <property type="protein sequence ID" value="GBM50346.1"/>
    <property type="molecule type" value="Genomic_DNA"/>
</dbReference>
<reference evidence="1 2" key="1">
    <citation type="journal article" date="2019" name="Sci. Rep.">
        <title>Orb-weaving spider Araneus ventricosus genome elucidates the spidroin gene catalogue.</title>
        <authorList>
            <person name="Kono N."/>
            <person name="Nakamura H."/>
            <person name="Ohtoshi R."/>
            <person name="Moran D.A.P."/>
            <person name="Shinohara A."/>
            <person name="Yoshida Y."/>
            <person name="Fujiwara M."/>
            <person name="Mori M."/>
            <person name="Tomita M."/>
            <person name="Arakawa K."/>
        </authorList>
    </citation>
    <scope>NUCLEOTIDE SEQUENCE [LARGE SCALE GENOMIC DNA]</scope>
</reference>
<protein>
    <submittedName>
        <fullName evidence="1">Uncharacterized protein</fullName>
    </submittedName>
</protein>
<comment type="caution">
    <text evidence="1">The sequence shown here is derived from an EMBL/GenBank/DDBJ whole genome shotgun (WGS) entry which is preliminary data.</text>
</comment>
<organism evidence="1 2">
    <name type="scientific">Araneus ventricosus</name>
    <name type="common">Orbweaver spider</name>
    <name type="synonym">Epeira ventricosa</name>
    <dbReference type="NCBI Taxonomy" id="182803"/>
    <lineage>
        <taxon>Eukaryota</taxon>
        <taxon>Metazoa</taxon>
        <taxon>Ecdysozoa</taxon>
        <taxon>Arthropoda</taxon>
        <taxon>Chelicerata</taxon>
        <taxon>Arachnida</taxon>
        <taxon>Araneae</taxon>
        <taxon>Araneomorphae</taxon>
        <taxon>Entelegynae</taxon>
        <taxon>Araneoidea</taxon>
        <taxon>Araneidae</taxon>
        <taxon>Araneus</taxon>
    </lineage>
</organism>
<sequence length="111" mass="12518">MVPVTFQNFVEQLDKSPHHLLPLNSFKMGIHCRSVPHHLERVSPDSSSFQPINLAGSFMEAPCERHNRRFQSPPRANCALSSLFQNGTPHPSFLERASLLSHFVVLAFVRG</sequence>
<name>A0A4Y2GC43_ARAVE</name>
<accession>A0A4Y2GC43</accession>
<dbReference type="AlphaFoldDB" id="A0A4Y2GC43"/>
<evidence type="ECO:0000313" key="2">
    <source>
        <dbReference type="Proteomes" id="UP000499080"/>
    </source>
</evidence>